<dbReference type="RefSeq" id="WP_003302065.1">
    <property type="nucleotide sequence ID" value="NZ_CP015641.1"/>
</dbReference>
<name>A0A0D7DW19_STUST</name>
<evidence type="ECO:0000313" key="5">
    <source>
        <dbReference type="Proteomes" id="UP000077787"/>
    </source>
</evidence>
<gene>
    <name evidence="3" type="ORF">LO50_23150</name>
    <name evidence="2" type="ORF">PS273GM_07295</name>
</gene>
<dbReference type="PATRIC" id="fig|316.110.peg.3349"/>
<reference evidence="3 4" key="1">
    <citation type="submission" date="2014-11" db="EMBL/GenBank/DDBJ databases">
        <title>Genomics and ecophysiology of heterotrophic nitrogen fixing bacteria isolated from estuarine surface water.</title>
        <authorList>
            <person name="Bentzon-Tilia M."/>
            <person name="Severin I."/>
            <person name="Hansen L.H."/>
            <person name="Riemann L."/>
        </authorList>
    </citation>
    <scope>NUCLEOTIDE SEQUENCE [LARGE SCALE GENOMIC DNA]</scope>
    <source>
        <strain evidence="3 4">BAL361</strain>
    </source>
</reference>
<dbReference type="Proteomes" id="UP000077787">
    <property type="component" value="Chromosome"/>
</dbReference>
<organism evidence="3 4">
    <name type="scientific">Stutzerimonas stutzeri</name>
    <name type="common">Pseudomonas stutzeri</name>
    <dbReference type="NCBI Taxonomy" id="316"/>
    <lineage>
        <taxon>Bacteria</taxon>
        <taxon>Pseudomonadati</taxon>
        <taxon>Pseudomonadota</taxon>
        <taxon>Gammaproteobacteria</taxon>
        <taxon>Pseudomonadales</taxon>
        <taxon>Pseudomonadaceae</taxon>
        <taxon>Stutzerimonas</taxon>
    </lineage>
</organism>
<dbReference type="OrthoDB" id="6933865at2"/>
<evidence type="ECO:0000313" key="4">
    <source>
        <dbReference type="Proteomes" id="UP000032439"/>
    </source>
</evidence>
<sequence length="160" mass="16714">MIRKPHALALAIILAGTLGHAGTSLAATSHDHGHGEGAPALQLDAGKRWATDAPLRQAMGTINNDMRQALPAIHEDRLPAARYGELAETVRGQVAYMVENCKLSAEADAQLHLIIAQLLAGADAMSGAPAGQRDGAVTVVGALGDYATYFADDSFKPLEH</sequence>
<feature type="chain" id="PRO_5010415200" description="DnrO protein" evidence="1">
    <location>
        <begin position="27"/>
        <end position="160"/>
    </location>
</feature>
<feature type="signal peptide" evidence="1">
    <location>
        <begin position="1"/>
        <end position="26"/>
    </location>
</feature>
<reference evidence="2 5" key="2">
    <citation type="submission" date="2016-05" db="EMBL/GenBank/DDBJ databases">
        <title>Genome sequence of Pseudomonas stutzeri 273 and identification of the exopolysaccharide biosynthesis locus.</title>
        <authorList>
            <person name="Wu S."/>
            <person name="Sun C."/>
        </authorList>
    </citation>
    <scope>NUCLEOTIDE SEQUENCE [LARGE SCALE GENOMIC DNA]</scope>
    <source>
        <strain evidence="2 5">273</strain>
    </source>
</reference>
<dbReference type="GeneID" id="84611239"/>
<protein>
    <recommendedName>
        <fullName evidence="6">DnrO protein</fullName>
    </recommendedName>
</protein>
<evidence type="ECO:0008006" key="6">
    <source>
        <dbReference type="Google" id="ProtNLM"/>
    </source>
</evidence>
<evidence type="ECO:0000313" key="3">
    <source>
        <dbReference type="EMBL" id="KIZ32733.1"/>
    </source>
</evidence>
<accession>A0A0D7DW19</accession>
<evidence type="ECO:0000313" key="2">
    <source>
        <dbReference type="EMBL" id="ANF24970.1"/>
    </source>
</evidence>
<dbReference type="EMBL" id="JXXD01000333">
    <property type="protein sequence ID" value="KIZ32733.1"/>
    <property type="molecule type" value="Genomic_DNA"/>
</dbReference>
<dbReference type="Proteomes" id="UP000032439">
    <property type="component" value="Unassembled WGS sequence"/>
</dbReference>
<proteinExistence type="predicted"/>
<dbReference type="AlphaFoldDB" id="A0A0D7DW19"/>
<evidence type="ECO:0000256" key="1">
    <source>
        <dbReference type="SAM" id="SignalP"/>
    </source>
</evidence>
<dbReference type="EMBL" id="CP015641">
    <property type="protein sequence ID" value="ANF24970.1"/>
    <property type="molecule type" value="Genomic_DNA"/>
</dbReference>
<keyword evidence="1" id="KW-0732">Signal</keyword>